<dbReference type="Proteomes" id="UP000186206">
    <property type="component" value="Unassembled WGS sequence"/>
</dbReference>
<proteinExistence type="predicted"/>
<sequence length="143" mass="16328">MKKVLLVATTIGFGLLLVAGRQFGWFGSNNPDRFPKLPDEADFEVSQQFDGEWQGRRIDVTGNNLCERTTMTGTVKNGFAKLILTYNGTLLQGWIDTQGNLQLYANNRQWDYRFSAQAVANQIEGRWFLTNGPCKGIWMMRRQ</sequence>
<name>A0A3N3E605_9VIBR</name>
<organism evidence="2 4">
    <name type="scientific">Vibrio ponticus</name>
    <dbReference type="NCBI Taxonomy" id="265668"/>
    <lineage>
        <taxon>Bacteria</taxon>
        <taxon>Pseudomonadati</taxon>
        <taxon>Pseudomonadota</taxon>
        <taxon>Gammaproteobacteria</taxon>
        <taxon>Vibrionales</taxon>
        <taxon>Vibrionaceae</taxon>
        <taxon>Vibrio</taxon>
    </lineage>
</organism>
<evidence type="ECO:0000313" key="1">
    <source>
        <dbReference type="EMBL" id="OLQ89053.1"/>
    </source>
</evidence>
<dbReference type="OrthoDB" id="5881038at2"/>
<evidence type="ECO:0000313" key="2">
    <source>
        <dbReference type="EMBL" id="ROV62171.1"/>
    </source>
</evidence>
<dbReference type="RefSeq" id="WP_075650662.1">
    <property type="nucleotide sequence ID" value="NZ_AP019658.1"/>
</dbReference>
<protein>
    <submittedName>
        <fullName evidence="2">Uncharacterized protein</fullName>
    </submittedName>
</protein>
<reference evidence="2 4" key="2">
    <citation type="submission" date="2018-11" db="EMBL/GenBank/DDBJ databases">
        <title>Vibrio ponticus strain CAIM 1751 pathogenic for the snapper Lutjanus guttatus.</title>
        <authorList>
            <person name="Soto-Rodriguez S."/>
            <person name="Lozano-Olvera R."/>
            <person name="Gomez-Gil B."/>
        </authorList>
    </citation>
    <scope>NUCLEOTIDE SEQUENCE [LARGE SCALE GENOMIC DNA]</scope>
    <source>
        <strain evidence="2 4">CAIM 1751</strain>
    </source>
</reference>
<dbReference type="Proteomes" id="UP000278792">
    <property type="component" value="Unassembled WGS sequence"/>
</dbReference>
<evidence type="ECO:0000313" key="4">
    <source>
        <dbReference type="Proteomes" id="UP000278792"/>
    </source>
</evidence>
<reference evidence="1 3" key="1">
    <citation type="submission" date="2016-09" db="EMBL/GenBank/DDBJ databases">
        <title>Genomic Taxonomy of the Vibrionaceae.</title>
        <authorList>
            <person name="Gonzalez-Castillo A."/>
            <person name="Gomez-Gil B."/>
            <person name="Enciso-Ibarra K."/>
        </authorList>
    </citation>
    <scope>NUCLEOTIDE SEQUENCE [LARGE SCALE GENOMIC DNA]</scope>
    <source>
        <strain evidence="1 3">CAIM 1731</strain>
    </source>
</reference>
<keyword evidence="3" id="KW-1185">Reference proteome</keyword>
<dbReference type="EMBL" id="RKIK01000003">
    <property type="protein sequence ID" value="ROV62171.1"/>
    <property type="molecule type" value="Genomic_DNA"/>
</dbReference>
<dbReference type="AlphaFoldDB" id="A0A3N3E605"/>
<gene>
    <name evidence="1" type="ORF">BIY21_02810</name>
    <name evidence="2" type="ORF">EGH82_02100</name>
</gene>
<accession>A0A3N3E605</accession>
<comment type="caution">
    <text evidence="2">The sequence shown here is derived from an EMBL/GenBank/DDBJ whole genome shotgun (WGS) entry which is preliminary data.</text>
</comment>
<evidence type="ECO:0000313" key="3">
    <source>
        <dbReference type="Proteomes" id="UP000186206"/>
    </source>
</evidence>
<dbReference type="EMBL" id="MJMI01000109">
    <property type="protein sequence ID" value="OLQ89053.1"/>
    <property type="molecule type" value="Genomic_DNA"/>
</dbReference>